<keyword evidence="4" id="KW-1185">Reference proteome</keyword>
<dbReference type="GO" id="GO:0015562">
    <property type="term" value="F:efflux transmembrane transporter activity"/>
    <property type="evidence" value="ECO:0007669"/>
    <property type="project" value="InterPro"/>
</dbReference>
<evidence type="ECO:0000256" key="2">
    <source>
        <dbReference type="RuleBase" id="RU362097"/>
    </source>
</evidence>
<reference evidence="4" key="1">
    <citation type="submission" date="2020-01" db="EMBL/GenBank/DDBJ databases">
        <title>Phosphoaccumulans saitamaens gen. nov., sp. nov., a polyphosphate accumulating bacterium isolated from surface river water.</title>
        <authorList>
            <person name="Watanabe K."/>
            <person name="Suda W."/>
        </authorList>
    </citation>
    <scope>NUCLEOTIDE SEQUENCE [LARGE SCALE GENOMIC DNA]</scope>
    <source>
        <strain evidence="4">ICHIAU1</strain>
    </source>
</reference>
<keyword evidence="2" id="KW-0564">Palmitate</keyword>
<dbReference type="InterPro" id="IPR010131">
    <property type="entry name" value="MdtP/NodT-like"/>
</dbReference>
<comment type="subcellular location">
    <subcellularLocation>
        <location evidence="2">Cell membrane</location>
        <topology evidence="2">Lipid-anchor</topology>
    </subcellularLocation>
</comment>
<dbReference type="SUPFAM" id="SSF56954">
    <property type="entry name" value="Outer membrane efflux proteins (OEP)"/>
    <property type="match status" value="1"/>
</dbReference>
<keyword evidence="2" id="KW-1134">Transmembrane beta strand</keyword>
<accession>A0A7R6R8K8</accession>
<organism evidence="3 4">
    <name type="scientific">Fluviibacter phosphoraccumulans</name>
    <dbReference type="NCBI Taxonomy" id="1751046"/>
    <lineage>
        <taxon>Bacteria</taxon>
        <taxon>Pseudomonadati</taxon>
        <taxon>Pseudomonadota</taxon>
        <taxon>Betaproteobacteria</taxon>
        <taxon>Rhodocyclales</taxon>
        <taxon>Fluviibacteraceae</taxon>
        <taxon>Fluviibacter</taxon>
    </lineage>
</organism>
<dbReference type="Gene3D" id="2.20.200.10">
    <property type="entry name" value="Outer membrane efflux proteins (OEP)"/>
    <property type="match status" value="1"/>
</dbReference>
<gene>
    <name evidence="3" type="ORF">ICHIAU1_22470</name>
</gene>
<sequence length="448" mass="47871">MPVLAEPEKLRSGTPIVQEGESVSNYAWWTRFKDPQLNDLIDQALTNNHDMQIAVANVEQAEAQLRAAQYAWLPTLDAQGGAMGSGGIDTSYSNRGSASFSNGLGRLSVVYGTFVPSYSLNVFALINQTRVAEASLEIQKAARHSVQLTVIGQVSGGYFNLLSARRELALQEKKIELLSRLKEAHHTRLSAGGANATSLLETESRLRLAQAMLKDVHDDIQKTENAIQLLTGKMPGAFSTSKSPADFSIEGLIPSNLPSMVLHQRPDLLMAENNLRAASAQIGVANAAFFPNISLTGLIGGASAMLTNLFSVQGGFWGATGTVAAPVLNARKFAEVSVAEAKQKAAYANYLQAVKSAFSDVDSQLTSMQIANQKQADLLAANKAAQRLTAINVAQYKAGVRDIRFALEAEAEAIESERLVNGGSARQLSQLVTVFQSLASGYAVTASK</sequence>
<dbReference type="AlphaFoldDB" id="A0A7R6R8K8"/>
<dbReference type="NCBIfam" id="TIGR01845">
    <property type="entry name" value="outer_NodT"/>
    <property type="match status" value="1"/>
</dbReference>
<dbReference type="Gene3D" id="1.20.1600.10">
    <property type="entry name" value="Outer membrane efflux proteins (OEP)"/>
    <property type="match status" value="1"/>
</dbReference>
<keyword evidence="2" id="KW-0449">Lipoprotein</keyword>
<dbReference type="PANTHER" id="PTHR30203">
    <property type="entry name" value="OUTER MEMBRANE CATION EFFLUX PROTEIN"/>
    <property type="match status" value="1"/>
</dbReference>
<dbReference type="InterPro" id="IPR003423">
    <property type="entry name" value="OMP_efflux"/>
</dbReference>
<protein>
    <submittedName>
        <fullName evidence="3">Multidrug transporter</fullName>
    </submittedName>
</protein>
<evidence type="ECO:0000313" key="4">
    <source>
        <dbReference type="Proteomes" id="UP000463961"/>
    </source>
</evidence>
<dbReference type="EMBL" id="AP022345">
    <property type="protein sequence ID" value="BBU69964.1"/>
    <property type="molecule type" value="Genomic_DNA"/>
</dbReference>
<dbReference type="Proteomes" id="UP000463961">
    <property type="component" value="Chromosome"/>
</dbReference>
<keyword evidence="2" id="KW-0812">Transmembrane</keyword>
<evidence type="ECO:0000256" key="1">
    <source>
        <dbReference type="ARBA" id="ARBA00007613"/>
    </source>
</evidence>
<comment type="similarity">
    <text evidence="1 2">Belongs to the outer membrane factor (OMF) (TC 1.B.17) family.</text>
</comment>
<dbReference type="Pfam" id="PF02321">
    <property type="entry name" value="OEP"/>
    <property type="match status" value="2"/>
</dbReference>
<evidence type="ECO:0000313" key="3">
    <source>
        <dbReference type="EMBL" id="BBU69964.1"/>
    </source>
</evidence>
<proteinExistence type="inferred from homology"/>
<dbReference type="GO" id="GO:0005886">
    <property type="term" value="C:plasma membrane"/>
    <property type="evidence" value="ECO:0007669"/>
    <property type="project" value="UniProtKB-SubCell"/>
</dbReference>
<keyword evidence="2" id="KW-0472">Membrane</keyword>
<name>A0A7R6R8K8_9RHOO</name>